<feature type="region of interest" description="Disordered" evidence="4">
    <location>
        <begin position="141"/>
        <end position="171"/>
    </location>
</feature>
<name>E6WTK6_PSEUU</name>
<keyword evidence="2 3" id="KW-0694">RNA-binding</keyword>
<dbReference type="SUPFAM" id="SSF74982">
    <property type="entry name" value="Small protein B (SmpB)"/>
    <property type="match status" value="1"/>
</dbReference>
<dbReference type="KEGG" id="psu:Psesu_1663"/>
<evidence type="ECO:0000256" key="2">
    <source>
        <dbReference type="ARBA" id="ARBA00022884"/>
    </source>
</evidence>
<sequence>MSKKPPNDKAKAKSKAEPATRTIALNKRAKFEYHLVERFEAGLALQGWEVKAIRAGRANLTDGYAYVQDGEIYLIGAQVTPLIQASTHVVANDRRTRKLLLHRHEIDKLIGGVQRDGYTIVPTAMYWKGNKVKLEIALAKGKQEHDKRDTAKERDWQREKQRVMRRHNKDA</sequence>
<reference evidence="5 6" key="1">
    <citation type="submission" date="2011-01" db="EMBL/GenBank/DDBJ databases">
        <title>Complete sequence of Pseudoxanthomonas suwonensis 11-1.</title>
        <authorList>
            <consortium name="US DOE Joint Genome Institute"/>
            <person name="Lucas S."/>
            <person name="Copeland A."/>
            <person name="Lapidus A."/>
            <person name="Cheng J.-F."/>
            <person name="Goodwin L."/>
            <person name="Pitluck S."/>
            <person name="Teshima H."/>
            <person name="Detter J.C."/>
            <person name="Han C."/>
            <person name="Tapia R."/>
            <person name="Land M."/>
            <person name="Hauser L."/>
            <person name="Kyrpides N."/>
            <person name="Ivanova N."/>
            <person name="Ovchinnikova G."/>
            <person name="Siebers A.K."/>
            <person name="Allgaier M."/>
            <person name="Thelen M.P."/>
            <person name="Hugenholtz P."/>
            <person name="Gladden J."/>
            <person name="Woyke T."/>
        </authorList>
    </citation>
    <scope>NUCLEOTIDE SEQUENCE [LARGE SCALE GENOMIC DNA]</scope>
    <source>
        <strain evidence="6">11-1</strain>
    </source>
</reference>
<dbReference type="RefSeq" id="WP_013535333.1">
    <property type="nucleotide sequence ID" value="NC_014924.1"/>
</dbReference>
<evidence type="ECO:0000256" key="3">
    <source>
        <dbReference type="HAMAP-Rule" id="MF_00023"/>
    </source>
</evidence>
<dbReference type="AlphaFoldDB" id="E6WTK6"/>
<dbReference type="PANTHER" id="PTHR30308">
    <property type="entry name" value="TMRNA-BINDING COMPONENT OF TRANS-TRANSLATION TAGGING COMPLEX"/>
    <property type="match status" value="1"/>
</dbReference>
<dbReference type="Pfam" id="PF01668">
    <property type="entry name" value="SmpB"/>
    <property type="match status" value="1"/>
</dbReference>
<dbReference type="PANTHER" id="PTHR30308:SF2">
    <property type="entry name" value="SSRA-BINDING PROTEIN"/>
    <property type="match status" value="1"/>
</dbReference>
<accession>E6WTK6</accession>
<evidence type="ECO:0000313" key="6">
    <source>
        <dbReference type="Proteomes" id="UP000008632"/>
    </source>
</evidence>
<evidence type="ECO:0000313" key="5">
    <source>
        <dbReference type="EMBL" id="ADV27505.1"/>
    </source>
</evidence>
<dbReference type="Proteomes" id="UP000008632">
    <property type="component" value="Chromosome"/>
</dbReference>
<comment type="subcellular location">
    <subcellularLocation>
        <location evidence="3">Cytoplasm</location>
    </subcellularLocation>
    <text evidence="3">The tmRNA-SmpB complex associates with stalled 70S ribosomes.</text>
</comment>
<dbReference type="PROSITE" id="PS01317">
    <property type="entry name" value="SSRP"/>
    <property type="match status" value="1"/>
</dbReference>
<dbReference type="InterPro" id="IPR020081">
    <property type="entry name" value="SsrA-bd_prot_CS"/>
</dbReference>
<dbReference type="InterPro" id="IPR000037">
    <property type="entry name" value="SsrA-bd_prot"/>
</dbReference>
<dbReference type="EMBL" id="CP002446">
    <property type="protein sequence ID" value="ADV27505.1"/>
    <property type="molecule type" value="Genomic_DNA"/>
</dbReference>
<comment type="function">
    <text evidence="3">Required for rescue of stalled ribosomes mediated by trans-translation. Binds to transfer-messenger RNA (tmRNA), required for stable association of tmRNA with ribosomes. tmRNA and SmpB together mimic tRNA shape, replacing the anticodon stem-loop with SmpB. tmRNA is encoded by the ssrA gene; the 2 termini fold to resemble tRNA(Ala) and it encodes a 'tag peptide', a short internal open reading frame. During trans-translation Ala-aminoacylated tmRNA acts like a tRNA, entering the A-site of stalled ribosomes, displacing the stalled mRNA. The ribosome then switches to translate the ORF on the tmRNA; the nascent peptide is terminated with the 'tag peptide' encoded by the tmRNA and targeted for degradation. The ribosome is freed to recommence translation, which seems to be the essential function of trans-translation.</text>
</comment>
<dbReference type="GO" id="GO:0003723">
    <property type="term" value="F:RNA binding"/>
    <property type="evidence" value="ECO:0007669"/>
    <property type="project" value="UniProtKB-UniRule"/>
</dbReference>
<comment type="similarity">
    <text evidence="3">Belongs to the SmpB family.</text>
</comment>
<dbReference type="CDD" id="cd09294">
    <property type="entry name" value="SmpB"/>
    <property type="match status" value="1"/>
</dbReference>
<dbReference type="eggNOG" id="COG0691">
    <property type="taxonomic scope" value="Bacteria"/>
</dbReference>
<dbReference type="STRING" id="743721.Psesu_1663"/>
<dbReference type="NCBIfam" id="NF003843">
    <property type="entry name" value="PRK05422.1"/>
    <property type="match status" value="1"/>
</dbReference>
<dbReference type="GO" id="GO:0005829">
    <property type="term" value="C:cytosol"/>
    <property type="evidence" value="ECO:0007669"/>
    <property type="project" value="TreeGrafter"/>
</dbReference>
<keyword evidence="1 3" id="KW-0963">Cytoplasm</keyword>
<keyword evidence="6" id="KW-1185">Reference proteome</keyword>
<dbReference type="InterPro" id="IPR023620">
    <property type="entry name" value="SmpB"/>
</dbReference>
<organism evidence="5 6">
    <name type="scientific">Pseudoxanthomonas suwonensis (strain 11-1)</name>
    <dbReference type="NCBI Taxonomy" id="743721"/>
    <lineage>
        <taxon>Bacteria</taxon>
        <taxon>Pseudomonadati</taxon>
        <taxon>Pseudomonadota</taxon>
        <taxon>Gammaproteobacteria</taxon>
        <taxon>Lysobacterales</taxon>
        <taxon>Lysobacteraceae</taxon>
        <taxon>Pseudoxanthomonas</taxon>
    </lineage>
</organism>
<dbReference type="OrthoDB" id="9805462at2"/>
<evidence type="ECO:0000256" key="1">
    <source>
        <dbReference type="ARBA" id="ARBA00022490"/>
    </source>
</evidence>
<dbReference type="GO" id="GO:0070930">
    <property type="term" value="P:trans-translation-dependent protein tagging"/>
    <property type="evidence" value="ECO:0007669"/>
    <property type="project" value="TreeGrafter"/>
</dbReference>
<dbReference type="GO" id="GO:0070929">
    <property type="term" value="P:trans-translation"/>
    <property type="evidence" value="ECO:0007669"/>
    <property type="project" value="UniProtKB-UniRule"/>
</dbReference>
<proteinExistence type="inferred from homology"/>
<dbReference type="NCBIfam" id="TIGR00086">
    <property type="entry name" value="smpB"/>
    <property type="match status" value="1"/>
</dbReference>
<dbReference type="HAMAP" id="MF_00023">
    <property type="entry name" value="SmpB"/>
    <property type="match status" value="1"/>
</dbReference>
<protein>
    <recommendedName>
        <fullName evidence="3">SsrA-binding protein</fullName>
    </recommendedName>
    <alternativeName>
        <fullName evidence="3">Small protein B</fullName>
    </alternativeName>
</protein>
<evidence type="ECO:0000256" key="4">
    <source>
        <dbReference type="SAM" id="MobiDB-lite"/>
    </source>
</evidence>
<dbReference type="Gene3D" id="2.40.280.10">
    <property type="match status" value="1"/>
</dbReference>
<feature type="compositionally biased region" description="Basic and acidic residues" evidence="4">
    <location>
        <begin position="141"/>
        <end position="162"/>
    </location>
</feature>
<dbReference type="HOGENOM" id="CLU_108953_3_0_6"/>
<gene>
    <name evidence="3" type="primary">smpB</name>
    <name evidence="5" type="ordered locus">Psesu_1663</name>
</gene>